<organism evidence="3 4">
    <name type="scientific">Lottia gigantea</name>
    <name type="common">Giant owl limpet</name>
    <dbReference type="NCBI Taxonomy" id="225164"/>
    <lineage>
        <taxon>Eukaryota</taxon>
        <taxon>Metazoa</taxon>
        <taxon>Spiralia</taxon>
        <taxon>Lophotrochozoa</taxon>
        <taxon>Mollusca</taxon>
        <taxon>Gastropoda</taxon>
        <taxon>Patellogastropoda</taxon>
        <taxon>Lottioidea</taxon>
        <taxon>Lottiidae</taxon>
        <taxon>Lottia</taxon>
    </lineage>
</organism>
<feature type="coiled-coil region" evidence="1">
    <location>
        <begin position="15"/>
        <end position="87"/>
    </location>
</feature>
<feature type="region of interest" description="Disordered" evidence="2">
    <location>
        <begin position="185"/>
        <end position="222"/>
    </location>
</feature>
<evidence type="ECO:0000313" key="4">
    <source>
        <dbReference type="Proteomes" id="UP000030746"/>
    </source>
</evidence>
<evidence type="ECO:0000313" key="3">
    <source>
        <dbReference type="EMBL" id="ESO92492.1"/>
    </source>
</evidence>
<dbReference type="PANTHER" id="PTHR22654">
    <property type="entry name" value="G PROTEIN PATHWAY SUPPRESSOR 2"/>
    <property type="match status" value="1"/>
</dbReference>
<feature type="region of interest" description="Disordered" evidence="2">
    <location>
        <begin position="366"/>
        <end position="423"/>
    </location>
</feature>
<dbReference type="KEGG" id="lgi:LOTGIDRAFT_239575"/>
<dbReference type="OrthoDB" id="10038194at2759"/>
<dbReference type="GO" id="GO:0003712">
    <property type="term" value="F:transcription coregulator activity"/>
    <property type="evidence" value="ECO:0007669"/>
    <property type="project" value="TreeGrafter"/>
</dbReference>
<proteinExistence type="predicted"/>
<dbReference type="EMBL" id="KB202058">
    <property type="protein sequence ID" value="ESO92492.1"/>
    <property type="molecule type" value="Genomic_DNA"/>
</dbReference>
<keyword evidence="4" id="KW-1185">Reference proteome</keyword>
<feature type="compositionally biased region" description="Low complexity" evidence="2">
    <location>
        <begin position="395"/>
        <end position="411"/>
    </location>
</feature>
<feature type="compositionally biased region" description="Polar residues" evidence="2">
    <location>
        <begin position="412"/>
        <end position="423"/>
    </location>
</feature>
<keyword evidence="1" id="KW-0175">Coiled coil</keyword>
<dbReference type="GO" id="GO:0005667">
    <property type="term" value="C:transcription regulator complex"/>
    <property type="evidence" value="ECO:0007669"/>
    <property type="project" value="TreeGrafter"/>
</dbReference>
<dbReference type="GO" id="GO:0006357">
    <property type="term" value="P:regulation of transcription by RNA polymerase II"/>
    <property type="evidence" value="ECO:0007669"/>
    <property type="project" value="TreeGrafter"/>
</dbReference>
<reference evidence="3 4" key="1">
    <citation type="journal article" date="2013" name="Nature">
        <title>Insights into bilaterian evolution from three spiralian genomes.</title>
        <authorList>
            <person name="Simakov O."/>
            <person name="Marletaz F."/>
            <person name="Cho S.J."/>
            <person name="Edsinger-Gonzales E."/>
            <person name="Havlak P."/>
            <person name="Hellsten U."/>
            <person name="Kuo D.H."/>
            <person name="Larsson T."/>
            <person name="Lv J."/>
            <person name="Arendt D."/>
            <person name="Savage R."/>
            <person name="Osoegawa K."/>
            <person name="de Jong P."/>
            <person name="Grimwood J."/>
            <person name="Chapman J.A."/>
            <person name="Shapiro H."/>
            <person name="Aerts A."/>
            <person name="Otillar R.P."/>
            <person name="Terry A.Y."/>
            <person name="Boore J.L."/>
            <person name="Grigoriev I.V."/>
            <person name="Lindberg D.R."/>
            <person name="Seaver E.C."/>
            <person name="Weisblat D.A."/>
            <person name="Putnam N.H."/>
            <person name="Rokhsar D.S."/>
        </authorList>
    </citation>
    <scope>NUCLEOTIDE SEQUENCE [LARGE SCALE GENOMIC DNA]</scope>
</reference>
<gene>
    <name evidence="3" type="ORF">LOTGIDRAFT_239575</name>
</gene>
<dbReference type="AlphaFoldDB" id="V4A6Z7"/>
<dbReference type="STRING" id="225164.V4A6Z7"/>
<name>V4A6Z7_LOTGI</name>
<evidence type="ECO:0008006" key="5">
    <source>
        <dbReference type="Google" id="ProtNLM"/>
    </source>
</evidence>
<evidence type="ECO:0000256" key="1">
    <source>
        <dbReference type="SAM" id="Coils"/>
    </source>
</evidence>
<feature type="region of interest" description="Disordered" evidence="2">
    <location>
        <begin position="235"/>
        <end position="261"/>
    </location>
</feature>
<dbReference type="OMA" id="FIQISQM"/>
<dbReference type="Proteomes" id="UP000030746">
    <property type="component" value="Unassembled WGS sequence"/>
</dbReference>
<dbReference type="Pfam" id="PF15991">
    <property type="entry name" value="G_path_suppress"/>
    <property type="match status" value="1"/>
</dbReference>
<dbReference type="InterPro" id="IPR026094">
    <property type="entry name" value="GPS2"/>
</dbReference>
<feature type="region of interest" description="Disordered" evidence="2">
    <location>
        <begin position="151"/>
        <end position="172"/>
    </location>
</feature>
<sequence length="423" mass="47948">MPALVERPKLTKMMYKVLQQHIMGERERKKQEQEQDEMMERLKKERELKKKKEEKDNLTLEQTKEQIQKLEQKLKSLSDDKHVLFLKLKKILNQEEETRKRAQIKEQGEMSLQQSYTTPVPPGHGLQVGGHAVMLQQAVRPQMYKPTHIMHQVKRQRSPSPTPSHSSASYQTYGGHSEAKYAHTTYQQTGKQPASLPTLYQHPQPDYVKRPQGGNYPQSQTSHVIYTNQPGASYQQGVTYSSSQSQPGKYPAGQSAFTSYPSHYSQHQQKVIGEAYSQGYSIQRAQQPAYITTNLQQLEQHQKQSGFNEQEKFKLQQSAIRGIAPLSGQSPALIQQLQLQQQQQAAQAQAQAQAQAAQQAQAQAAQQAQQQPKGSIVTGYPARTQGTAPVVTTYQQSSGSQSNFSNPQQGNRNTYNPQYRNYQ</sequence>
<feature type="compositionally biased region" description="Polar residues" evidence="2">
    <location>
        <begin position="235"/>
        <end position="247"/>
    </location>
</feature>
<dbReference type="RefSeq" id="XP_009056820.1">
    <property type="nucleotide sequence ID" value="XM_009058572.1"/>
</dbReference>
<accession>V4A6Z7</accession>
<evidence type="ECO:0000256" key="2">
    <source>
        <dbReference type="SAM" id="MobiDB-lite"/>
    </source>
</evidence>
<protein>
    <recommendedName>
        <fullName evidence="5">G protein pathway suppressor 2</fullName>
    </recommendedName>
</protein>
<feature type="compositionally biased region" description="Polar residues" evidence="2">
    <location>
        <begin position="384"/>
        <end position="394"/>
    </location>
</feature>
<dbReference type="CTD" id="20251106"/>
<dbReference type="PANTHER" id="PTHR22654:SF2">
    <property type="entry name" value="G PROTEIN PATHWAY SUPPRESSOR 2"/>
    <property type="match status" value="1"/>
</dbReference>
<dbReference type="HOGENOM" id="CLU_649394_0_0_1"/>
<dbReference type="GeneID" id="20251106"/>